<dbReference type="EMBL" id="BSXT01001789">
    <property type="protein sequence ID" value="GMF45132.1"/>
    <property type="molecule type" value="Genomic_DNA"/>
</dbReference>
<gene>
    <name evidence="3" type="ORF">Pfra01_001601700</name>
</gene>
<evidence type="ECO:0000256" key="1">
    <source>
        <dbReference type="SAM" id="MobiDB-lite"/>
    </source>
</evidence>
<sequence>MKPTNSPQTSVSPAVPGPFSANMSSRRNSNIRHSLDGSGEWFKTLRDPISGIVPLELLSTPTFLRPRKGPNTVNNHHLTFWQAFGLLGVPMLLLLFISILWTAWLIIMTLAPNETANYLMNTSAYDDGQFWLLAEQDIGIKIARVFGFSLVEVGYFHILVKMLVWRTIPVSPAAIKGGIRNAKIENSRTEAESRRKNVSLSEFWEELTKINGSYRKFWVSCCLTVKGLSMSDSILMCIENRTSYTKLRT</sequence>
<feature type="transmembrane region" description="Helical" evidence="2">
    <location>
        <begin position="80"/>
        <end position="107"/>
    </location>
</feature>
<keyword evidence="2" id="KW-0472">Membrane</keyword>
<keyword evidence="2" id="KW-1133">Transmembrane helix</keyword>
<evidence type="ECO:0000313" key="3">
    <source>
        <dbReference type="EMBL" id="GMF45132.1"/>
    </source>
</evidence>
<dbReference type="Proteomes" id="UP001165121">
    <property type="component" value="Unassembled WGS sequence"/>
</dbReference>
<dbReference type="AlphaFoldDB" id="A0A9W7CY32"/>
<name>A0A9W7CY32_9STRA</name>
<accession>A0A9W7CY32</accession>
<evidence type="ECO:0000313" key="4">
    <source>
        <dbReference type="Proteomes" id="UP001165121"/>
    </source>
</evidence>
<proteinExistence type="predicted"/>
<feature type="compositionally biased region" description="Polar residues" evidence="1">
    <location>
        <begin position="1"/>
        <end position="12"/>
    </location>
</feature>
<organism evidence="3 4">
    <name type="scientific">Phytophthora fragariaefolia</name>
    <dbReference type="NCBI Taxonomy" id="1490495"/>
    <lineage>
        <taxon>Eukaryota</taxon>
        <taxon>Sar</taxon>
        <taxon>Stramenopiles</taxon>
        <taxon>Oomycota</taxon>
        <taxon>Peronosporomycetes</taxon>
        <taxon>Peronosporales</taxon>
        <taxon>Peronosporaceae</taxon>
        <taxon>Phytophthora</taxon>
    </lineage>
</organism>
<dbReference type="OrthoDB" id="110687at2759"/>
<protein>
    <submittedName>
        <fullName evidence="3">Unnamed protein product</fullName>
    </submittedName>
</protein>
<feature type="region of interest" description="Disordered" evidence="1">
    <location>
        <begin position="1"/>
        <end position="26"/>
    </location>
</feature>
<evidence type="ECO:0000256" key="2">
    <source>
        <dbReference type="SAM" id="Phobius"/>
    </source>
</evidence>
<keyword evidence="2" id="KW-0812">Transmembrane</keyword>
<reference evidence="3" key="1">
    <citation type="submission" date="2023-04" db="EMBL/GenBank/DDBJ databases">
        <title>Phytophthora fragariaefolia NBRC 109709.</title>
        <authorList>
            <person name="Ichikawa N."/>
            <person name="Sato H."/>
            <person name="Tonouchi N."/>
        </authorList>
    </citation>
    <scope>NUCLEOTIDE SEQUENCE</scope>
    <source>
        <strain evidence="3">NBRC 109709</strain>
    </source>
</reference>
<keyword evidence="4" id="KW-1185">Reference proteome</keyword>
<comment type="caution">
    <text evidence="3">The sequence shown here is derived from an EMBL/GenBank/DDBJ whole genome shotgun (WGS) entry which is preliminary data.</text>
</comment>